<dbReference type="SUPFAM" id="SSF55961">
    <property type="entry name" value="Bet v1-like"/>
    <property type="match status" value="1"/>
</dbReference>
<evidence type="ECO:0008006" key="4">
    <source>
        <dbReference type="Google" id="ProtNLM"/>
    </source>
</evidence>
<dbReference type="EMBL" id="JAPKFM010000005">
    <property type="protein sequence ID" value="MCX2963852.1"/>
    <property type="molecule type" value="Genomic_DNA"/>
</dbReference>
<evidence type="ECO:0000256" key="1">
    <source>
        <dbReference type="SAM" id="MobiDB-lite"/>
    </source>
</evidence>
<feature type="compositionally biased region" description="Low complexity" evidence="1">
    <location>
        <begin position="139"/>
        <end position="152"/>
    </location>
</feature>
<keyword evidence="3" id="KW-1185">Reference proteome</keyword>
<organism evidence="2 3">
    <name type="scientific">Gordonia aquimaris</name>
    <dbReference type="NCBI Taxonomy" id="2984863"/>
    <lineage>
        <taxon>Bacteria</taxon>
        <taxon>Bacillati</taxon>
        <taxon>Actinomycetota</taxon>
        <taxon>Actinomycetes</taxon>
        <taxon>Mycobacteriales</taxon>
        <taxon>Gordoniaceae</taxon>
        <taxon>Gordonia</taxon>
    </lineage>
</organism>
<proteinExistence type="predicted"/>
<accession>A0A9X3I3N8</accession>
<dbReference type="AlphaFoldDB" id="A0A9X3I3N8"/>
<dbReference type="Proteomes" id="UP001143347">
    <property type="component" value="Unassembled WGS sequence"/>
</dbReference>
<evidence type="ECO:0000313" key="3">
    <source>
        <dbReference type="Proteomes" id="UP001143347"/>
    </source>
</evidence>
<sequence length="152" mass="16345">MKLVNVTSIQVADETFVAAAPSLAAEAVGDQGNWRRWWPDLRLGVIEDRGAQGVRWTVDGPLVGSMEVWCEPVLDGFTLHYFLHAEPVDTGAGAWDADGLANANRRRRAAGRAMSFEVKARLESGRVVGGPATRDPDADTTSANATATKVVR</sequence>
<comment type="caution">
    <text evidence="2">The sequence shown here is derived from an EMBL/GenBank/DDBJ whole genome shotgun (WGS) entry which is preliminary data.</text>
</comment>
<evidence type="ECO:0000313" key="2">
    <source>
        <dbReference type="EMBL" id="MCX2963852.1"/>
    </source>
</evidence>
<feature type="region of interest" description="Disordered" evidence="1">
    <location>
        <begin position="127"/>
        <end position="152"/>
    </location>
</feature>
<dbReference type="RefSeq" id="WP_235723239.1">
    <property type="nucleotide sequence ID" value="NZ_JAPKFM010000005.1"/>
</dbReference>
<protein>
    <recommendedName>
        <fullName evidence="4">Polyketide cyclase / dehydrase and lipid transport</fullName>
    </recommendedName>
</protein>
<gene>
    <name evidence="2" type="ORF">OSB52_07060</name>
</gene>
<reference evidence="2" key="1">
    <citation type="submission" date="2022-10" db="EMBL/GenBank/DDBJ databases">
        <title>WGS of marine actinomycetes from Thailand.</title>
        <authorList>
            <person name="Thawai C."/>
        </authorList>
    </citation>
    <scope>NUCLEOTIDE SEQUENCE</scope>
    <source>
        <strain evidence="2">SW21</strain>
    </source>
</reference>
<name>A0A9X3I3N8_9ACTN</name>